<protein>
    <submittedName>
        <fullName evidence="1">Uncharacterized protein</fullName>
    </submittedName>
</protein>
<dbReference type="AlphaFoldDB" id="A0A8R1XX08"/>
<reference evidence="2" key="1">
    <citation type="submission" date="2013-10" db="EMBL/GenBank/DDBJ databases">
        <title>Genome sequencing of Onchocerca volvulus.</title>
        <authorList>
            <person name="Cotton J."/>
            <person name="Tsai J."/>
            <person name="Stanley E."/>
            <person name="Tracey A."/>
            <person name="Holroyd N."/>
            <person name="Lustigman S."/>
            <person name="Berriman M."/>
        </authorList>
    </citation>
    <scope>NUCLEOTIDE SEQUENCE</scope>
</reference>
<evidence type="ECO:0000313" key="1">
    <source>
        <dbReference type="EnsemblMetazoa" id="OVOC4459.1"/>
    </source>
</evidence>
<name>A0A8R1XX08_ONCVO</name>
<dbReference type="Proteomes" id="UP000024404">
    <property type="component" value="Unassembled WGS sequence"/>
</dbReference>
<dbReference type="EMBL" id="CMVM020000132">
    <property type="status" value="NOT_ANNOTATED_CDS"/>
    <property type="molecule type" value="Genomic_DNA"/>
</dbReference>
<reference evidence="1" key="2">
    <citation type="submission" date="2022-06" db="UniProtKB">
        <authorList>
            <consortium name="EnsemblMetazoa"/>
        </authorList>
    </citation>
    <scope>IDENTIFICATION</scope>
</reference>
<accession>A0A8R1XX08</accession>
<proteinExistence type="predicted"/>
<keyword evidence="2" id="KW-1185">Reference proteome</keyword>
<dbReference type="EnsemblMetazoa" id="OVOC4459.1">
    <property type="protein sequence ID" value="OVOC4459.1"/>
    <property type="gene ID" value="WBGene00241268"/>
</dbReference>
<organism evidence="1 2">
    <name type="scientific">Onchocerca volvulus</name>
    <dbReference type="NCBI Taxonomy" id="6282"/>
    <lineage>
        <taxon>Eukaryota</taxon>
        <taxon>Metazoa</taxon>
        <taxon>Ecdysozoa</taxon>
        <taxon>Nematoda</taxon>
        <taxon>Chromadorea</taxon>
        <taxon>Rhabditida</taxon>
        <taxon>Spirurina</taxon>
        <taxon>Spiruromorpha</taxon>
        <taxon>Filarioidea</taxon>
        <taxon>Onchocercidae</taxon>
        <taxon>Onchocerca</taxon>
    </lineage>
</organism>
<sequence length="77" mass="8951">MKIAEQYLEDTRQKDRDIFPKAPRESRYHHGGPKISGKSVETNIKLLTKRALFRNLGVHPCRRVSRRVVVKLKVLAI</sequence>
<evidence type="ECO:0000313" key="2">
    <source>
        <dbReference type="Proteomes" id="UP000024404"/>
    </source>
</evidence>